<dbReference type="InterPro" id="IPR029058">
    <property type="entry name" value="AB_hydrolase_fold"/>
</dbReference>
<gene>
    <name evidence="3" type="ORF">HNR07_000766</name>
</gene>
<dbReference type="InterPro" id="IPR000073">
    <property type="entry name" value="AB_hydrolase_1"/>
</dbReference>
<keyword evidence="4" id="KW-1185">Reference proteome</keyword>
<dbReference type="PANTHER" id="PTHR43798">
    <property type="entry name" value="MONOACYLGLYCEROL LIPASE"/>
    <property type="match status" value="1"/>
</dbReference>
<evidence type="ECO:0000313" key="3">
    <source>
        <dbReference type="EMBL" id="MBB5489629.1"/>
    </source>
</evidence>
<dbReference type="GO" id="GO:0016020">
    <property type="term" value="C:membrane"/>
    <property type="evidence" value="ECO:0007669"/>
    <property type="project" value="TreeGrafter"/>
</dbReference>
<dbReference type="EMBL" id="JACHDO010000001">
    <property type="protein sequence ID" value="MBB5489629.1"/>
    <property type="molecule type" value="Genomic_DNA"/>
</dbReference>
<keyword evidence="1" id="KW-0378">Hydrolase</keyword>
<comment type="caution">
    <text evidence="3">The sequence shown here is derived from an EMBL/GenBank/DDBJ whole genome shotgun (WGS) entry which is preliminary data.</text>
</comment>
<dbReference type="GO" id="GO:0016787">
    <property type="term" value="F:hydrolase activity"/>
    <property type="evidence" value="ECO:0007669"/>
    <property type="project" value="UniProtKB-KW"/>
</dbReference>
<organism evidence="3 4">
    <name type="scientific">Nocardiopsis metallicus</name>
    <dbReference type="NCBI Taxonomy" id="179819"/>
    <lineage>
        <taxon>Bacteria</taxon>
        <taxon>Bacillati</taxon>
        <taxon>Actinomycetota</taxon>
        <taxon>Actinomycetes</taxon>
        <taxon>Streptosporangiales</taxon>
        <taxon>Nocardiopsidaceae</taxon>
        <taxon>Nocardiopsis</taxon>
    </lineage>
</organism>
<dbReference type="InterPro" id="IPR050266">
    <property type="entry name" value="AB_hydrolase_sf"/>
</dbReference>
<name>A0A840VYV4_9ACTN</name>
<accession>A0A840VYV4</accession>
<evidence type="ECO:0000313" key="4">
    <source>
        <dbReference type="Proteomes" id="UP000579647"/>
    </source>
</evidence>
<dbReference type="RefSeq" id="WP_184361971.1">
    <property type="nucleotide sequence ID" value="NZ_BAAAKM010000100.1"/>
</dbReference>
<dbReference type="Proteomes" id="UP000579647">
    <property type="component" value="Unassembled WGS sequence"/>
</dbReference>
<dbReference type="AlphaFoldDB" id="A0A840VYV4"/>
<dbReference type="PANTHER" id="PTHR43798:SF31">
    <property type="entry name" value="AB HYDROLASE SUPERFAMILY PROTEIN YCLE"/>
    <property type="match status" value="1"/>
</dbReference>
<proteinExistence type="predicted"/>
<evidence type="ECO:0000259" key="2">
    <source>
        <dbReference type="Pfam" id="PF12697"/>
    </source>
</evidence>
<reference evidence="3 4" key="1">
    <citation type="submission" date="2020-08" db="EMBL/GenBank/DDBJ databases">
        <title>Sequencing the genomes of 1000 actinobacteria strains.</title>
        <authorList>
            <person name="Klenk H.-P."/>
        </authorList>
    </citation>
    <scope>NUCLEOTIDE SEQUENCE [LARGE SCALE GENOMIC DNA]</scope>
    <source>
        <strain evidence="3 4">DSM 44598</strain>
    </source>
</reference>
<feature type="domain" description="AB hydrolase-1" evidence="2">
    <location>
        <begin position="29"/>
        <end position="262"/>
    </location>
</feature>
<evidence type="ECO:0000256" key="1">
    <source>
        <dbReference type="ARBA" id="ARBA00022801"/>
    </source>
</evidence>
<dbReference type="SUPFAM" id="SSF53474">
    <property type="entry name" value="alpha/beta-Hydrolases"/>
    <property type="match status" value="1"/>
</dbReference>
<sequence>MTIPTTLHSAASPDGTVIGFTSTGSGRPLVLVHGGTADRRRWTPVLPLLERGHRVHAVDRRGRGLSTDGAHYTIEREYEDVAALVDALAREGGGGVDVLGHSYGALCVLGALGLTSCLRRVVLYEPPLNAAGRIPAEVVSELDSLLARGHNAEAVAYFFRTVVGMPERELDLLRALPAWRDRVAAAPTIARELRAADAYRFDPARLRAVTCPVLLLLGGDSPAPVREDARMLARALRGSRVHVLPGQRHVAMDTAPELFARAVTAFLDQR</sequence>
<dbReference type="Gene3D" id="3.40.50.1820">
    <property type="entry name" value="alpha/beta hydrolase"/>
    <property type="match status" value="1"/>
</dbReference>
<protein>
    <submittedName>
        <fullName evidence="3">Pimeloyl-ACP methyl ester carboxylesterase</fullName>
    </submittedName>
</protein>
<dbReference type="Pfam" id="PF12697">
    <property type="entry name" value="Abhydrolase_6"/>
    <property type="match status" value="1"/>
</dbReference>